<dbReference type="AlphaFoldDB" id="A0AA39XCH1"/>
<comment type="caution">
    <text evidence="6">The sequence shown here is derived from an EMBL/GenBank/DDBJ whole genome shotgun (WGS) entry which is preliminary data.</text>
</comment>
<dbReference type="GO" id="GO:0008270">
    <property type="term" value="F:zinc ion binding"/>
    <property type="evidence" value="ECO:0007669"/>
    <property type="project" value="UniProtKB-KW"/>
</dbReference>
<sequence length="181" mass="20514">MPNCVHRSCLKQPRPHNNSSMEISSSVISKPCTRCHKPSKRSCDNCAGAPRYLEPPEDVLGAFYCGKKCQKADWQRHKSECKVLQNRKALHRMAIVLQDVSCRVRKNAYPFDVASVGVDEASDRVTIAVRDHTWGAERFWPFRFELGDERRMREVLLHSGSGSVMVLLGGLVRELLDGEFV</sequence>
<evidence type="ECO:0000256" key="3">
    <source>
        <dbReference type="ARBA" id="ARBA00022833"/>
    </source>
</evidence>
<evidence type="ECO:0000313" key="7">
    <source>
        <dbReference type="Proteomes" id="UP001175000"/>
    </source>
</evidence>
<dbReference type="Gene3D" id="6.10.140.2220">
    <property type="match status" value="1"/>
</dbReference>
<accession>A0AA39XCH1</accession>
<dbReference type="Pfam" id="PF01753">
    <property type="entry name" value="zf-MYND"/>
    <property type="match status" value="1"/>
</dbReference>
<dbReference type="InterPro" id="IPR002893">
    <property type="entry name" value="Znf_MYND"/>
</dbReference>
<organism evidence="6 7">
    <name type="scientific">Immersiella caudata</name>
    <dbReference type="NCBI Taxonomy" id="314043"/>
    <lineage>
        <taxon>Eukaryota</taxon>
        <taxon>Fungi</taxon>
        <taxon>Dikarya</taxon>
        <taxon>Ascomycota</taxon>
        <taxon>Pezizomycotina</taxon>
        <taxon>Sordariomycetes</taxon>
        <taxon>Sordariomycetidae</taxon>
        <taxon>Sordariales</taxon>
        <taxon>Lasiosphaeriaceae</taxon>
        <taxon>Immersiella</taxon>
    </lineage>
</organism>
<dbReference type="Proteomes" id="UP001175000">
    <property type="component" value="Unassembled WGS sequence"/>
</dbReference>
<evidence type="ECO:0000259" key="5">
    <source>
        <dbReference type="PROSITE" id="PS50865"/>
    </source>
</evidence>
<protein>
    <recommendedName>
        <fullName evidence="5">MYND-type domain-containing protein</fullName>
    </recommendedName>
</protein>
<name>A0AA39XCH1_9PEZI</name>
<dbReference type="EMBL" id="JAULSU010000001">
    <property type="protein sequence ID" value="KAK0631393.1"/>
    <property type="molecule type" value="Genomic_DNA"/>
</dbReference>
<dbReference type="PROSITE" id="PS50865">
    <property type="entry name" value="ZF_MYND_2"/>
    <property type="match status" value="1"/>
</dbReference>
<proteinExistence type="predicted"/>
<reference evidence="6" key="1">
    <citation type="submission" date="2023-06" db="EMBL/GenBank/DDBJ databases">
        <title>Genome-scale phylogeny and comparative genomics of the fungal order Sordariales.</title>
        <authorList>
            <consortium name="Lawrence Berkeley National Laboratory"/>
            <person name="Hensen N."/>
            <person name="Bonometti L."/>
            <person name="Westerberg I."/>
            <person name="Brannstrom I.O."/>
            <person name="Guillou S."/>
            <person name="Cros-Aarteil S."/>
            <person name="Calhoun S."/>
            <person name="Haridas S."/>
            <person name="Kuo A."/>
            <person name="Mondo S."/>
            <person name="Pangilinan J."/>
            <person name="Riley R."/>
            <person name="Labutti K."/>
            <person name="Andreopoulos B."/>
            <person name="Lipzen A."/>
            <person name="Chen C."/>
            <person name="Yanf M."/>
            <person name="Daum C."/>
            <person name="Ng V."/>
            <person name="Clum A."/>
            <person name="Steindorff A."/>
            <person name="Ohm R."/>
            <person name="Martin F."/>
            <person name="Silar P."/>
            <person name="Natvig D."/>
            <person name="Lalanne C."/>
            <person name="Gautier V."/>
            <person name="Ament-Velasquez S.L."/>
            <person name="Kruys A."/>
            <person name="Hutchinson M.I."/>
            <person name="Powell A.J."/>
            <person name="Barry K."/>
            <person name="Miller A.N."/>
            <person name="Grigoriev I.V."/>
            <person name="Debuchy R."/>
            <person name="Gladieux P."/>
            <person name="Thoren M.H."/>
            <person name="Johannesson H."/>
        </authorList>
    </citation>
    <scope>NUCLEOTIDE SEQUENCE</scope>
    <source>
        <strain evidence="6">CBS 606.72</strain>
    </source>
</reference>
<dbReference type="SUPFAM" id="SSF144232">
    <property type="entry name" value="HIT/MYND zinc finger-like"/>
    <property type="match status" value="1"/>
</dbReference>
<gene>
    <name evidence="6" type="ORF">B0T14DRAFT_2621</name>
</gene>
<keyword evidence="2 4" id="KW-0863">Zinc-finger</keyword>
<evidence type="ECO:0000256" key="2">
    <source>
        <dbReference type="ARBA" id="ARBA00022771"/>
    </source>
</evidence>
<keyword evidence="1" id="KW-0479">Metal-binding</keyword>
<keyword evidence="7" id="KW-1185">Reference proteome</keyword>
<evidence type="ECO:0000313" key="6">
    <source>
        <dbReference type="EMBL" id="KAK0631393.1"/>
    </source>
</evidence>
<evidence type="ECO:0000256" key="1">
    <source>
        <dbReference type="ARBA" id="ARBA00022723"/>
    </source>
</evidence>
<evidence type="ECO:0000256" key="4">
    <source>
        <dbReference type="PROSITE-ProRule" id="PRU00134"/>
    </source>
</evidence>
<keyword evidence="3" id="KW-0862">Zinc</keyword>
<feature type="domain" description="MYND-type" evidence="5">
    <location>
        <begin position="32"/>
        <end position="81"/>
    </location>
</feature>